<protein>
    <submittedName>
        <fullName evidence="4">Beta-glucosidase</fullName>
    </submittedName>
</protein>
<sequence length="763" mass="81678">MTDYPYRRASLPTDERVNDLLGRMTIGEKIGQLVQLFGWQAYTRADGKLHIDTEYEKLIVAGDVGSFYGFLRADPWTGVTLETGMQPGESAEAVNFVQRLAVELSRLGIPILFGEECAHGHMSIGGTVFPVPIAAASTWNPALFEQANAAVAEETRARGGAATYSPILDIVRDPRWGRTEETFGEDPMLCAAMGTAAVRGMQGAIPGRGIAATVKHFAGYGASVGGRNGAPASIGPIELREKDLYPFEKAVEAGAMSVMTAYNEIDGIPCTSNRELLTDILRGEWGFDGFVITDCGALGMLAGGHRVAANYREAAALALDAGIDMEMSGEVFKNHLLAAIDAGQVSMVVLDRAVARILSVKFRLGLFENPYANPERAAEVVGSAAHRRLARELAQEGIVLLSNRNQLLPLAKSLKNIAVIGPNASNRYNQLGDYTSPQPPEAIVTILQGIRDKVGAEINVRYAEGCRILGDDRSGFAAAVESARGADVAVVVVGGSSARQFGDNTIDFVTGANLVAEGDSDMDSGEGVDRIDLTLSGVQLDLVKAVHDTGVPVVVVYVNGRPVSEPWIHEHIDAVLEAWYPGQEGGHAIADVLFGDCNPSGKMPISVPRSVGQLPVYYQQRRTNGKRYLEMDNEPLYRFGCGLSYTTFVYSGLTVVPERIPVDGEATVSVDVSNTGTMAGKEIVQVYIRDEVGSVTRPVMELKAFSKIALEPGQSATVSFTIGKEQLQLVNRAMKRVVEPGAFKVLVGGSPADLLEVPFTVIS</sequence>
<dbReference type="Pfam" id="PF01915">
    <property type="entry name" value="Glyco_hydro_3_C"/>
    <property type="match status" value="1"/>
</dbReference>
<dbReference type="InterPro" id="IPR017853">
    <property type="entry name" value="GH"/>
</dbReference>
<dbReference type="AlphaFoldDB" id="A0A916YIX0"/>
<dbReference type="SMART" id="SM01217">
    <property type="entry name" value="Fn3_like"/>
    <property type="match status" value="1"/>
</dbReference>
<dbReference type="Pfam" id="PF00933">
    <property type="entry name" value="Glyco_hydro_3"/>
    <property type="match status" value="1"/>
</dbReference>
<organism evidence="4 5">
    <name type="scientific">Paenibacillus nasutitermitis</name>
    <dbReference type="NCBI Taxonomy" id="1652958"/>
    <lineage>
        <taxon>Bacteria</taxon>
        <taxon>Bacillati</taxon>
        <taxon>Bacillota</taxon>
        <taxon>Bacilli</taxon>
        <taxon>Bacillales</taxon>
        <taxon>Paenibacillaceae</taxon>
        <taxon>Paenibacillus</taxon>
    </lineage>
</organism>
<dbReference type="InterPro" id="IPR026891">
    <property type="entry name" value="Fn3-like"/>
</dbReference>
<dbReference type="GO" id="GO:0008422">
    <property type="term" value="F:beta-glucosidase activity"/>
    <property type="evidence" value="ECO:0007669"/>
    <property type="project" value="TreeGrafter"/>
</dbReference>
<dbReference type="EMBL" id="BMHP01000001">
    <property type="protein sequence ID" value="GGD47289.1"/>
    <property type="molecule type" value="Genomic_DNA"/>
</dbReference>
<dbReference type="Gene3D" id="2.60.40.10">
    <property type="entry name" value="Immunoglobulins"/>
    <property type="match status" value="1"/>
</dbReference>
<dbReference type="GO" id="GO:0009251">
    <property type="term" value="P:glucan catabolic process"/>
    <property type="evidence" value="ECO:0007669"/>
    <property type="project" value="TreeGrafter"/>
</dbReference>
<accession>A0A916YIX0</accession>
<keyword evidence="5" id="KW-1185">Reference proteome</keyword>
<dbReference type="InterPro" id="IPR013783">
    <property type="entry name" value="Ig-like_fold"/>
</dbReference>
<reference evidence="4" key="1">
    <citation type="journal article" date="2014" name="Int. J. Syst. Evol. Microbiol.">
        <title>Complete genome sequence of Corynebacterium casei LMG S-19264T (=DSM 44701T), isolated from a smear-ripened cheese.</title>
        <authorList>
            <consortium name="US DOE Joint Genome Institute (JGI-PGF)"/>
            <person name="Walter F."/>
            <person name="Albersmeier A."/>
            <person name="Kalinowski J."/>
            <person name="Ruckert C."/>
        </authorList>
    </citation>
    <scope>NUCLEOTIDE SEQUENCE</scope>
    <source>
        <strain evidence="4">CGMCC 1.15178</strain>
    </source>
</reference>
<dbReference type="InterPro" id="IPR036962">
    <property type="entry name" value="Glyco_hydro_3_N_sf"/>
</dbReference>
<reference evidence="4" key="2">
    <citation type="submission" date="2020-09" db="EMBL/GenBank/DDBJ databases">
        <authorList>
            <person name="Sun Q."/>
            <person name="Zhou Y."/>
        </authorList>
    </citation>
    <scope>NUCLEOTIDE SEQUENCE</scope>
    <source>
        <strain evidence="4">CGMCC 1.15178</strain>
    </source>
</reference>
<evidence type="ECO:0000256" key="1">
    <source>
        <dbReference type="ARBA" id="ARBA00005336"/>
    </source>
</evidence>
<dbReference type="SUPFAM" id="SSF51445">
    <property type="entry name" value="(Trans)glycosidases"/>
    <property type="match status" value="1"/>
</dbReference>
<dbReference type="InterPro" id="IPR001764">
    <property type="entry name" value="Glyco_hydro_3_N"/>
</dbReference>
<dbReference type="InterPro" id="IPR002772">
    <property type="entry name" value="Glyco_hydro_3_C"/>
</dbReference>
<evidence type="ECO:0000256" key="2">
    <source>
        <dbReference type="ARBA" id="ARBA00022801"/>
    </source>
</evidence>
<dbReference type="PRINTS" id="PR00133">
    <property type="entry name" value="GLHYDRLASE3"/>
</dbReference>
<dbReference type="InterPro" id="IPR051915">
    <property type="entry name" value="Cellulose_Degrad_GH3"/>
</dbReference>
<dbReference type="FunFam" id="2.60.40.10:FF:000495">
    <property type="entry name" value="Periplasmic beta-glucosidase"/>
    <property type="match status" value="1"/>
</dbReference>
<dbReference type="InterPro" id="IPR036881">
    <property type="entry name" value="Glyco_hydro_3_C_sf"/>
</dbReference>
<dbReference type="Proteomes" id="UP000612456">
    <property type="component" value="Unassembled WGS sequence"/>
</dbReference>
<comment type="caution">
    <text evidence="4">The sequence shown here is derived from an EMBL/GenBank/DDBJ whole genome shotgun (WGS) entry which is preliminary data.</text>
</comment>
<proteinExistence type="inferred from homology"/>
<dbReference type="Gene3D" id="3.20.20.300">
    <property type="entry name" value="Glycoside hydrolase, family 3, N-terminal domain"/>
    <property type="match status" value="1"/>
</dbReference>
<gene>
    <name evidence="4" type="ORF">GCM10010911_01020</name>
</gene>
<dbReference type="Gene3D" id="3.40.50.1700">
    <property type="entry name" value="Glycoside hydrolase family 3 C-terminal domain"/>
    <property type="match status" value="1"/>
</dbReference>
<evidence type="ECO:0000313" key="4">
    <source>
        <dbReference type="EMBL" id="GGD47289.1"/>
    </source>
</evidence>
<dbReference type="RefSeq" id="WP_188988101.1">
    <property type="nucleotide sequence ID" value="NZ_BMHP01000001.1"/>
</dbReference>
<dbReference type="SUPFAM" id="SSF52279">
    <property type="entry name" value="Beta-D-glucan exohydrolase, C-terminal domain"/>
    <property type="match status" value="1"/>
</dbReference>
<feature type="domain" description="Fibronectin type III-like" evidence="3">
    <location>
        <begin position="682"/>
        <end position="751"/>
    </location>
</feature>
<keyword evidence="2" id="KW-0378">Hydrolase</keyword>
<comment type="similarity">
    <text evidence="1">Belongs to the glycosyl hydrolase 3 family.</text>
</comment>
<name>A0A916YIX0_9BACL</name>
<evidence type="ECO:0000259" key="3">
    <source>
        <dbReference type="SMART" id="SM01217"/>
    </source>
</evidence>
<dbReference type="PANTHER" id="PTHR30620">
    <property type="entry name" value="PERIPLASMIC BETA-GLUCOSIDASE-RELATED"/>
    <property type="match status" value="1"/>
</dbReference>
<dbReference type="Pfam" id="PF14310">
    <property type="entry name" value="Fn3-like"/>
    <property type="match status" value="1"/>
</dbReference>
<dbReference type="PANTHER" id="PTHR30620:SF123">
    <property type="entry name" value="BETA-XYLOSIDASE"/>
    <property type="match status" value="1"/>
</dbReference>
<evidence type="ECO:0000313" key="5">
    <source>
        <dbReference type="Proteomes" id="UP000612456"/>
    </source>
</evidence>
<dbReference type="FunFam" id="3.40.50.1700:FF:000009">
    <property type="entry name" value="Periplasmic beta-glucosidase"/>
    <property type="match status" value="1"/>
</dbReference>